<name>A0A164RBP1_9AGAM</name>
<organism evidence="1 2">
    <name type="scientific">Sistotremastrum niveocremeum HHB9708</name>
    <dbReference type="NCBI Taxonomy" id="1314777"/>
    <lineage>
        <taxon>Eukaryota</taxon>
        <taxon>Fungi</taxon>
        <taxon>Dikarya</taxon>
        <taxon>Basidiomycota</taxon>
        <taxon>Agaricomycotina</taxon>
        <taxon>Agaricomycetes</taxon>
        <taxon>Sistotremastrales</taxon>
        <taxon>Sistotremastraceae</taxon>
        <taxon>Sertulicium</taxon>
        <taxon>Sertulicium niveocremeum</taxon>
    </lineage>
</organism>
<keyword evidence="2" id="KW-1185">Reference proteome</keyword>
<dbReference type="AlphaFoldDB" id="A0A164RBP1"/>
<evidence type="ECO:0000313" key="2">
    <source>
        <dbReference type="Proteomes" id="UP000076722"/>
    </source>
</evidence>
<accession>A0A164RBP1</accession>
<proteinExistence type="predicted"/>
<evidence type="ECO:0000313" key="1">
    <source>
        <dbReference type="EMBL" id="KZS90423.1"/>
    </source>
</evidence>
<protein>
    <submittedName>
        <fullName evidence="1">Uncharacterized protein</fullName>
    </submittedName>
</protein>
<gene>
    <name evidence="1" type="ORF">SISNIDRAFT_468500</name>
</gene>
<dbReference type="EMBL" id="KV419421">
    <property type="protein sequence ID" value="KZS90423.1"/>
    <property type="molecule type" value="Genomic_DNA"/>
</dbReference>
<reference evidence="1 2" key="1">
    <citation type="journal article" date="2016" name="Mol. Biol. Evol.">
        <title>Comparative Genomics of Early-Diverging Mushroom-Forming Fungi Provides Insights into the Origins of Lignocellulose Decay Capabilities.</title>
        <authorList>
            <person name="Nagy L.G."/>
            <person name="Riley R."/>
            <person name="Tritt A."/>
            <person name="Adam C."/>
            <person name="Daum C."/>
            <person name="Floudas D."/>
            <person name="Sun H."/>
            <person name="Yadav J.S."/>
            <person name="Pangilinan J."/>
            <person name="Larsson K.H."/>
            <person name="Matsuura K."/>
            <person name="Barry K."/>
            <person name="Labutti K."/>
            <person name="Kuo R."/>
            <person name="Ohm R.A."/>
            <person name="Bhattacharya S.S."/>
            <person name="Shirouzu T."/>
            <person name="Yoshinaga Y."/>
            <person name="Martin F.M."/>
            <person name="Grigoriev I.V."/>
            <person name="Hibbett D.S."/>
        </authorList>
    </citation>
    <scope>NUCLEOTIDE SEQUENCE [LARGE SCALE GENOMIC DNA]</scope>
    <source>
        <strain evidence="1 2">HHB9708</strain>
    </source>
</reference>
<sequence>MPRRMDRKQATLTSWALDGATPGVRKGATTLSYALSAAAAEEQVARRLLYEEDSPQRPTVQGRQSVSCTESVQRTVKPAEQHPQLMQLLLSSDSGLSEYPSLMLVILPFSTVSVRESTVKFSISIRLRPWRIICDDTEVHRLATCSSAAAAESAQPSVVAPFLKPGVTASRAQLFGVASFRSIHLDVQNRSPPKQRYPARPPVRKKNTRYAFKVKLHIPKVAFLSSQISLLLSFSSYMGWGSSHKKTGCGTLGSG</sequence>
<dbReference type="Proteomes" id="UP000076722">
    <property type="component" value="Unassembled WGS sequence"/>
</dbReference>